<keyword evidence="4" id="KW-0813">Transport</keyword>
<dbReference type="PANTHER" id="PTHR12443">
    <property type="entry name" value="TRANSLOCATION PROTEIN SEC62"/>
    <property type="match status" value="1"/>
</dbReference>
<keyword evidence="10 11" id="KW-0472">Membrane</keyword>
<dbReference type="Proteomes" id="UP001195914">
    <property type="component" value="Unassembled WGS sequence"/>
</dbReference>
<dbReference type="Pfam" id="PF03839">
    <property type="entry name" value="Sec62"/>
    <property type="match status" value="1"/>
</dbReference>
<proteinExistence type="inferred from homology"/>
<sequence length="404" mass="46613">MADKKDDIVRKEAISLMEAMLNGGIKVKSAAEVGKRAVEYTRGDVMVQWIINNRDTVHNLCPTQLENLDISDKEDAARLCDILIEEGLIYRAQYQPIEGQLEKTASGSFKRPTWPKRLIKTQKQRFDSVGFYIISYEGNQRWNHFMLFAMLLGIFSLCMFQAWPLALKLAMWYISVVLLTVMVSLSSPVYECLQFTLIIIRLVLFVAFWFCGYDFWLFPNLFDEELGVIDSFKPLHDLTYRSDSAYMMGCRLVCSILVAVSINELRKTHDLKDVRDFARQSFLDIIEWGHNKLTACRFQQRVGHAFVVPEEQSIYKTLGVDMSTEFDAEKTSEEAGEENLDDDDYKCLLACGYKSLQQLMKECMLRCDCMTELLDKPCLSDCPEETVRVLTEAKADICKKTRHR</sequence>
<dbReference type="InterPro" id="IPR004728">
    <property type="entry name" value="Sec62"/>
</dbReference>
<keyword evidence="8 11" id="KW-1133">Transmembrane helix</keyword>
<keyword evidence="5 11" id="KW-0812">Transmembrane</keyword>
<keyword evidence="6" id="KW-0256">Endoplasmic reticulum</keyword>
<dbReference type="AlphaFoldDB" id="A0AAD9LDS3"/>
<evidence type="ECO:0000256" key="5">
    <source>
        <dbReference type="ARBA" id="ARBA00022692"/>
    </source>
</evidence>
<evidence type="ECO:0000313" key="12">
    <source>
        <dbReference type="EMBL" id="KAK1932843.1"/>
    </source>
</evidence>
<dbReference type="EMBL" id="JAHBMH010000073">
    <property type="protein sequence ID" value="KAK1932843.1"/>
    <property type="molecule type" value="Genomic_DNA"/>
</dbReference>
<keyword evidence="7" id="KW-0653">Protein transport</keyword>
<dbReference type="GO" id="GO:0005789">
    <property type="term" value="C:endoplasmic reticulum membrane"/>
    <property type="evidence" value="ECO:0007669"/>
    <property type="project" value="UniProtKB-SubCell"/>
</dbReference>
<evidence type="ECO:0000256" key="4">
    <source>
        <dbReference type="ARBA" id="ARBA00022448"/>
    </source>
</evidence>
<evidence type="ECO:0000256" key="8">
    <source>
        <dbReference type="ARBA" id="ARBA00022989"/>
    </source>
</evidence>
<feature type="transmembrane region" description="Helical" evidence="11">
    <location>
        <begin position="169"/>
        <end position="186"/>
    </location>
</feature>
<accession>A0AAD9LDS3</accession>
<evidence type="ECO:0000256" key="11">
    <source>
        <dbReference type="SAM" id="Phobius"/>
    </source>
</evidence>
<evidence type="ECO:0000256" key="2">
    <source>
        <dbReference type="ARBA" id="ARBA00010604"/>
    </source>
</evidence>
<evidence type="ECO:0000256" key="3">
    <source>
        <dbReference type="ARBA" id="ARBA00021257"/>
    </source>
</evidence>
<name>A0AAD9LDS3_BABDI</name>
<feature type="transmembrane region" description="Helical" evidence="11">
    <location>
        <begin position="244"/>
        <end position="262"/>
    </location>
</feature>
<feature type="transmembrane region" description="Helical" evidence="11">
    <location>
        <begin position="145"/>
        <end position="163"/>
    </location>
</feature>
<organism evidence="12 13">
    <name type="scientific">Babesia divergens</name>
    <dbReference type="NCBI Taxonomy" id="32595"/>
    <lineage>
        <taxon>Eukaryota</taxon>
        <taxon>Sar</taxon>
        <taxon>Alveolata</taxon>
        <taxon>Apicomplexa</taxon>
        <taxon>Aconoidasida</taxon>
        <taxon>Piroplasmida</taxon>
        <taxon>Babesiidae</taxon>
        <taxon>Babesia</taxon>
    </lineage>
</organism>
<reference evidence="12" key="1">
    <citation type="journal article" date="2014" name="Nucleic Acids Res.">
        <title>The evolutionary dynamics of variant antigen genes in Babesia reveal a history of genomic innovation underlying host-parasite interaction.</title>
        <authorList>
            <person name="Jackson A.P."/>
            <person name="Otto T.D."/>
            <person name="Darby A."/>
            <person name="Ramaprasad A."/>
            <person name="Xia D."/>
            <person name="Echaide I.E."/>
            <person name="Farber M."/>
            <person name="Gahlot S."/>
            <person name="Gamble J."/>
            <person name="Gupta D."/>
            <person name="Gupta Y."/>
            <person name="Jackson L."/>
            <person name="Malandrin L."/>
            <person name="Malas T.B."/>
            <person name="Moussa E."/>
            <person name="Nair M."/>
            <person name="Reid A.J."/>
            <person name="Sanders M."/>
            <person name="Sharma J."/>
            <person name="Tracey A."/>
            <person name="Quail M.A."/>
            <person name="Weir W."/>
            <person name="Wastling J.M."/>
            <person name="Hall N."/>
            <person name="Willadsen P."/>
            <person name="Lingelbach K."/>
            <person name="Shiels B."/>
            <person name="Tait A."/>
            <person name="Berriman M."/>
            <person name="Allred D.R."/>
            <person name="Pain A."/>
        </authorList>
    </citation>
    <scope>NUCLEOTIDE SEQUENCE</scope>
    <source>
        <strain evidence="12">1802A</strain>
    </source>
</reference>
<comment type="subcellular location">
    <subcellularLocation>
        <location evidence="1">Endoplasmic reticulum membrane</location>
        <topology evidence="1">Multi-pass membrane protein</topology>
    </subcellularLocation>
</comment>
<evidence type="ECO:0000256" key="10">
    <source>
        <dbReference type="ARBA" id="ARBA00023136"/>
    </source>
</evidence>
<keyword evidence="9" id="KW-0811">Translocation</keyword>
<comment type="similarity">
    <text evidence="2">Belongs to the SEC62 family.</text>
</comment>
<protein>
    <recommendedName>
        <fullName evidence="3">Translocation protein SEC62</fullName>
    </recommendedName>
</protein>
<reference evidence="12" key="2">
    <citation type="submission" date="2021-05" db="EMBL/GenBank/DDBJ databases">
        <authorList>
            <person name="Pain A."/>
        </authorList>
    </citation>
    <scope>NUCLEOTIDE SEQUENCE</scope>
    <source>
        <strain evidence="12">1802A</strain>
    </source>
</reference>
<evidence type="ECO:0000256" key="9">
    <source>
        <dbReference type="ARBA" id="ARBA00023010"/>
    </source>
</evidence>
<gene>
    <name evidence="12" type="ORF">X943_001054</name>
</gene>
<dbReference type="PANTHER" id="PTHR12443:SF9">
    <property type="entry name" value="TRANSLOCATION PROTEIN SEC62"/>
    <property type="match status" value="1"/>
</dbReference>
<dbReference type="GO" id="GO:0031204">
    <property type="term" value="P:post-translational protein targeting to membrane, translocation"/>
    <property type="evidence" value="ECO:0007669"/>
    <property type="project" value="TreeGrafter"/>
</dbReference>
<evidence type="ECO:0000256" key="7">
    <source>
        <dbReference type="ARBA" id="ARBA00022927"/>
    </source>
</evidence>
<keyword evidence="13" id="KW-1185">Reference proteome</keyword>
<evidence type="ECO:0000256" key="1">
    <source>
        <dbReference type="ARBA" id="ARBA00004477"/>
    </source>
</evidence>
<feature type="transmembrane region" description="Helical" evidence="11">
    <location>
        <begin position="198"/>
        <end position="218"/>
    </location>
</feature>
<comment type="caution">
    <text evidence="12">The sequence shown here is derived from an EMBL/GenBank/DDBJ whole genome shotgun (WGS) entry which is preliminary data.</text>
</comment>
<evidence type="ECO:0000313" key="13">
    <source>
        <dbReference type="Proteomes" id="UP001195914"/>
    </source>
</evidence>
<evidence type="ECO:0000256" key="6">
    <source>
        <dbReference type="ARBA" id="ARBA00022824"/>
    </source>
</evidence>